<gene>
    <name evidence="3" type="ORF">JAAARDRAFT_209645</name>
</gene>
<accession>A0A067PRC6</accession>
<dbReference type="InParanoid" id="A0A067PRC6"/>
<keyword evidence="4" id="KW-1185">Reference proteome</keyword>
<dbReference type="HOGENOM" id="CLU_760889_0_0_1"/>
<feature type="region of interest" description="Disordered" evidence="2">
    <location>
        <begin position="209"/>
        <end position="364"/>
    </location>
</feature>
<dbReference type="AlphaFoldDB" id="A0A067PRC6"/>
<proteinExistence type="predicted"/>
<keyword evidence="1" id="KW-0175">Coiled coil</keyword>
<feature type="compositionally biased region" description="Low complexity" evidence="2">
    <location>
        <begin position="216"/>
        <end position="229"/>
    </location>
</feature>
<dbReference type="Gene3D" id="1.20.1270.60">
    <property type="entry name" value="Arfaptin homology (AH) domain/BAR domain"/>
    <property type="match status" value="1"/>
</dbReference>
<evidence type="ECO:0000313" key="3">
    <source>
        <dbReference type="EMBL" id="KDQ53862.1"/>
    </source>
</evidence>
<dbReference type="InterPro" id="IPR027267">
    <property type="entry name" value="AH/BAR_dom_sf"/>
</dbReference>
<name>A0A067PRC6_9AGAM</name>
<sequence>MPSPKDSPPTTDTPKDTLAALLYGQGSIAICLERLSFAFSAASDLIKDWGGANDFDGSSQDDFHLYSTLLDHYSTSFLLASTPIKQIPDPISSLSEDSKHLTDLKSLHRSASQKADLAKHKLSKKRKKKQEEAAEKAIQEVVALEEKVRAEEAMLKAMRLRKMKVWMEAVFSGLRECARMGVIISEGGKRILDLGPDDKPSAISILTATQTRLQASPTPSTQTSSTPSSRRVFPPDYGGLPMIHESESLHSGGTTSLRTTKYTTLDTSMERSTNSSQSTISRPLSQVPTTSPSYLQPTSQTPIPLFAPRPIQIPNRAPSPSPSPSSPSHSYTQPVQEKTSGRSDDLYRSFPHPYESFEDGKLAG</sequence>
<feature type="coiled-coil region" evidence="1">
    <location>
        <begin position="120"/>
        <end position="161"/>
    </location>
</feature>
<dbReference type="STRING" id="933084.A0A067PRC6"/>
<feature type="compositionally biased region" description="Low complexity" evidence="2">
    <location>
        <begin position="254"/>
        <end position="267"/>
    </location>
</feature>
<feature type="compositionally biased region" description="Polar residues" evidence="2">
    <location>
        <begin position="329"/>
        <end position="338"/>
    </location>
</feature>
<feature type="compositionally biased region" description="Polar residues" evidence="2">
    <location>
        <begin position="270"/>
        <end position="302"/>
    </location>
</feature>
<evidence type="ECO:0000256" key="2">
    <source>
        <dbReference type="SAM" id="MobiDB-lite"/>
    </source>
</evidence>
<dbReference type="EMBL" id="KL197731">
    <property type="protein sequence ID" value="KDQ53862.1"/>
    <property type="molecule type" value="Genomic_DNA"/>
</dbReference>
<dbReference type="Proteomes" id="UP000027265">
    <property type="component" value="Unassembled WGS sequence"/>
</dbReference>
<reference evidence="4" key="1">
    <citation type="journal article" date="2014" name="Proc. Natl. Acad. Sci. U.S.A.">
        <title>Extensive sampling of basidiomycete genomes demonstrates inadequacy of the white-rot/brown-rot paradigm for wood decay fungi.</title>
        <authorList>
            <person name="Riley R."/>
            <person name="Salamov A.A."/>
            <person name="Brown D.W."/>
            <person name="Nagy L.G."/>
            <person name="Floudas D."/>
            <person name="Held B.W."/>
            <person name="Levasseur A."/>
            <person name="Lombard V."/>
            <person name="Morin E."/>
            <person name="Otillar R."/>
            <person name="Lindquist E.A."/>
            <person name="Sun H."/>
            <person name="LaButti K.M."/>
            <person name="Schmutz J."/>
            <person name="Jabbour D."/>
            <person name="Luo H."/>
            <person name="Baker S.E."/>
            <person name="Pisabarro A.G."/>
            <person name="Walton J.D."/>
            <person name="Blanchette R.A."/>
            <person name="Henrissat B."/>
            <person name="Martin F."/>
            <person name="Cullen D."/>
            <person name="Hibbett D.S."/>
            <person name="Grigoriev I.V."/>
        </authorList>
    </citation>
    <scope>NUCLEOTIDE SEQUENCE [LARGE SCALE GENOMIC DNA]</scope>
    <source>
        <strain evidence="4">MUCL 33604</strain>
    </source>
</reference>
<evidence type="ECO:0000313" key="4">
    <source>
        <dbReference type="Proteomes" id="UP000027265"/>
    </source>
</evidence>
<organism evidence="3 4">
    <name type="scientific">Jaapia argillacea MUCL 33604</name>
    <dbReference type="NCBI Taxonomy" id="933084"/>
    <lineage>
        <taxon>Eukaryota</taxon>
        <taxon>Fungi</taxon>
        <taxon>Dikarya</taxon>
        <taxon>Basidiomycota</taxon>
        <taxon>Agaricomycotina</taxon>
        <taxon>Agaricomycetes</taxon>
        <taxon>Agaricomycetidae</taxon>
        <taxon>Jaapiales</taxon>
        <taxon>Jaapiaceae</taxon>
        <taxon>Jaapia</taxon>
    </lineage>
</organism>
<protein>
    <submittedName>
        <fullName evidence="3">Uncharacterized protein</fullName>
    </submittedName>
</protein>
<evidence type="ECO:0000256" key="1">
    <source>
        <dbReference type="SAM" id="Coils"/>
    </source>
</evidence>